<dbReference type="Gene3D" id="3.30.70.100">
    <property type="match status" value="1"/>
</dbReference>
<protein>
    <submittedName>
        <fullName evidence="2">DUF1330 domain-containing protein</fullName>
    </submittedName>
</protein>
<sequence length="96" mass="10339">MVAYAIFTRERTTNQSEMDVYSSVVGAAGAGHALTPLVHYGAFEVLEGAPIEGAVVLQFPTMAEAKAWYDSPAYQAAAKHRHAGSDYRVFFIEGVA</sequence>
<keyword evidence="3" id="KW-1185">Reference proteome</keyword>
<dbReference type="Pfam" id="PF07045">
    <property type="entry name" value="DUF1330"/>
    <property type="match status" value="1"/>
</dbReference>
<dbReference type="SUPFAM" id="SSF54909">
    <property type="entry name" value="Dimeric alpha+beta barrel"/>
    <property type="match status" value="1"/>
</dbReference>
<organism evidence="2 3">
    <name type="scientific">Lichenicola cladoniae</name>
    <dbReference type="NCBI Taxonomy" id="1484109"/>
    <lineage>
        <taxon>Bacteria</taxon>
        <taxon>Pseudomonadati</taxon>
        <taxon>Pseudomonadota</taxon>
        <taxon>Alphaproteobacteria</taxon>
        <taxon>Acetobacterales</taxon>
        <taxon>Acetobacteraceae</taxon>
        <taxon>Lichenicola</taxon>
    </lineage>
</organism>
<dbReference type="AlphaFoldDB" id="A0A6M8HR98"/>
<feature type="domain" description="DUF1330" evidence="1">
    <location>
        <begin position="3"/>
        <end position="95"/>
    </location>
</feature>
<dbReference type="PANTHER" id="PTHR41521:SF4">
    <property type="entry name" value="BLR0684 PROTEIN"/>
    <property type="match status" value="1"/>
</dbReference>
<dbReference type="InterPro" id="IPR011008">
    <property type="entry name" value="Dimeric_a/b-barrel"/>
</dbReference>
<evidence type="ECO:0000313" key="2">
    <source>
        <dbReference type="EMBL" id="QKE90805.1"/>
    </source>
</evidence>
<accession>A0A6M8HR98</accession>
<dbReference type="RefSeq" id="WP_171836315.1">
    <property type="nucleotide sequence ID" value="NZ_CP053708.1"/>
</dbReference>
<reference evidence="2 3" key="1">
    <citation type="journal article" date="2014" name="World J. Microbiol. Biotechnol.">
        <title>Biodiversity and physiological characteristics of Antarctic and Arctic lichens-associated bacteria.</title>
        <authorList>
            <person name="Lee Y.M."/>
            <person name="Kim E.H."/>
            <person name="Lee H.K."/>
            <person name="Hong S.G."/>
        </authorList>
    </citation>
    <scope>NUCLEOTIDE SEQUENCE [LARGE SCALE GENOMIC DNA]</scope>
    <source>
        <strain evidence="2 3">PAMC 26569</strain>
    </source>
</reference>
<dbReference type="PANTHER" id="PTHR41521">
    <property type="match status" value="1"/>
</dbReference>
<name>A0A6M8HR98_9PROT</name>
<dbReference type="EMBL" id="CP053708">
    <property type="protein sequence ID" value="QKE90805.1"/>
    <property type="molecule type" value="Genomic_DNA"/>
</dbReference>
<dbReference type="KEGG" id="lck:HN018_12795"/>
<gene>
    <name evidence="2" type="ORF">HN018_12795</name>
</gene>
<dbReference type="Proteomes" id="UP000500767">
    <property type="component" value="Chromosome"/>
</dbReference>
<proteinExistence type="predicted"/>
<dbReference type="InterPro" id="IPR010753">
    <property type="entry name" value="DUF1330"/>
</dbReference>
<evidence type="ECO:0000313" key="3">
    <source>
        <dbReference type="Proteomes" id="UP000500767"/>
    </source>
</evidence>
<evidence type="ECO:0000259" key="1">
    <source>
        <dbReference type="Pfam" id="PF07045"/>
    </source>
</evidence>